<dbReference type="Proteomes" id="UP000809081">
    <property type="component" value="Unassembled WGS sequence"/>
</dbReference>
<gene>
    <name evidence="3" type="ORF">JOC31_001882</name>
</gene>
<dbReference type="InterPro" id="IPR027607">
    <property type="entry name" value="Surf_Exclu_SEC10/PgrA"/>
</dbReference>
<evidence type="ECO:0000256" key="1">
    <source>
        <dbReference type="SAM" id="Coils"/>
    </source>
</evidence>
<evidence type="ECO:0000256" key="2">
    <source>
        <dbReference type="SAM" id="MobiDB-lite"/>
    </source>
</evidence>
<protein>
    <submittedName>
        <fullName evidence="3">SEC10/PgrA surface exclusion-like protein</fullName>
    </submittedName>
</protein>
<dbReference type="NCBIfam" id="TIGR04320">
    <property type="entry name" value="Surf_Exclu_PgrA"/>
    <property type="match status" value="1"/>
</dbReference>
<feature type="non-terminal residue" evidence="3">
    <location>
        <position position="718"/>
    </location>
</feature>
<dbReference type="Gene3D" id="1.10.287.620">
    <property type="entry name" value="Helix Hairpins"/>
    <property type="match status" value="1"/>
</dbReference>
<evidence type="ECO:0000313" key="4">
    <source>
        <dbReference type="Proteomes" id="UP000809081"/>
    </source>
</evidence>
<organism evidence="3 4">
    <name type="scientific">Streptococcus saliviloxodontae</name>
    <dbReference type="NCBI Taxonomy" id="1349416"/>
    <lineage>
        <taxon>Bacteria</taxon>
        <taxon>Bacillati</taxon>
        <taxon>Bacillota</taxon>
        <taxon>Bacilli</taxon>
        <taxon>Lactobacillales</taxon>
        <taxon>Streptococcaceae</taxon>
        <taxon>Streptococcus</taxon>
    </lineage>
</organism>
<reference evidence="3 4" key="1">
    <citation type="submission" date="2021-01" db="EMBL/GenBank/DDBJ databases">
        <title>Genomic Encyclopedia of Type Strains, Phase IV (KMG-IV): sequencing the most valuable type-strain genomes for metagenomic binning, comparative biology and taxonomic classification.</title>
        <authorList>
            <person name="Goeker M."/>
        </authorList>
    </citation>
    <scope>NUCLEOTIDE SEQUENCE [LARGE SCALE GENOMIC DNA]</scope>
    <source>
        <strain evidence="3 4">DSM 27513</strain>
    </source>
</reference>
<keyword evidence="4" id="KW-1185">Reference proteome</keyword>
<sequence length="718" mass="77443">MLKKVKGHGSIRKIKGIGVAGILALSLFALSVATAQVVSAEESDGLILSQTAEVVTSSDESHNSVASATAQVVEKEAAVTELQEQLDQVNQDLETNQASIEQAKTTIQNLEQSQATASSQVATATTEVSESEKTLALAEEQLSEAQNQSDAQSESINQAQEDVAIASQTANAAKTALDEAQSAVDQASQTVTEAEATADKTKVALDAVTTNKVVNQITLSQAYMDALEKVHAEAGTYNIADENAKAILIDEGKKLRELNKFVADPSDDQTTTYDFKNLPTEIITELSLFASDVINSMNKQLNTPQTVVSNGSVEFVDKVTDGYDADKHNPWKSHHDGQAINRVAASYGLPISAALTVKTENQSYENWAGEIIKRADNGRSYSKAIPQQLTISDLKKSVYNGLLNFMFPEYNPNYGYEWAHATGITNSGAYRKGAGDKFYVGVDTDIYGDFDTGLGQQGGLHFIGIDSSFLSRGENTFDTTEIKPVSKLDALQKAYVEAQDALISAQSNLQSAQQSLQTSQATYDKAEQMLTEAKTTLSHLQNTVADALSSAQDKVASAKSDLDTKKETWMSSQSKLSEVQKDIELRQAELIKLEAEQTVILENQKGIQENLTLAQKELDAAKLAKIKAEQEAKENAEAKAEQEAKAKAESEAKAKTEQEAKEKAESEAKAKAEQEAKEKAESEAKAKAEQEAKAKAESEAKAKAEQEAKEKAESEAKA</sequence>
<feature type="region of interest" description="Disordered" evidence="2">
    <location>
        <begin position="634"/>
        <end position="718"/>
    </location>
</feature>
<name>A0ABS2PP25_9STRE</name>
<accession>A0ABS2PP25</accession>
<evidence type="ECO:0000313" key="3">
    <source>
        <dbReference type="EMBL" id="MBM7637052.1"/>
    </source>
</evidence>
<keyword evidence="1" id="KW-0175">Coiled coil</keyword>
<dbReference type="EMBL" id="JAFBEI010000054">
    <property type="protein sequence ID" value="MBM7637052.1"/>
    <property type="molecule type" value="Genomic_DNA"/>
</dbReference>
<dbReference type="RefSeq" id="WP_205017904.1">
    <property type="nucleotide sequence ID" value="NZ_JAFBEI010000054.1"/>
</dbReference>
<comment type="caution">
    <text evidence="3">The sequence shown here is derived from an EMBL/GenBank/DDBJ whole genome shotgun (WGS) entry which is preliminary data.</text>
</comment>
<proteinExistence type="predicted"/>
<feature type="coiled-coil region" evidence="1">
    <location>
        <begin position="65"/>
        <end position="197"/>
    </location>
</feature>
<dbReference type="SUPFAM" id="SSF57997">
    <property type="entry name" value="Tropomyosin"/>
    <property type="match status" value="1"/>
</dbReference>
<feature type="region of interest" description="Disordered" evidence="2">
    <location>
        <begin position="558"/>
        <end position="577"/>
    </location>
</feature>